<dbReference type="Proteomes" id="UP000290909">
    <property type="component" value="Chromosome"/>
</dbReference>
<keyword evidence="2" id="KW-1185">Reference proteome</keyword>
<accession>A0A449BIA6</accession>
<dbReference type="AlphaFoldDB" id="A0A449BIA6"/>
<organism evidence="1 2">
    <name type="scientific">Acholeplasma hippikon</name>
    <dbReference type="NCBI Taxonomy" id="264636"/>
    <lineage>
        <taxon>Bacteria</taxon>
        <taxon>Bacillati</taxon>
        <taxon>Mycoplasmatota</taxon>
        <taxon>Mollicutes</taxon>
        <taxon>Acholeplasmatales</taxon>
        <taxon>Acholeplasmataceae</taxon>
        <taxon>Acholeplasma</taxon>
    </lineage>
</organism>
<protein>
    <submittedName>
        <fullName evidence="1">Uncharacterized protein</fullName>
    </submittedName>
</protein>
<dbReference type="EMBL" id="LR215050">
    <property type="protein sequence ID" value="VEU82170.1"/>
    <property type="molecule type" value="Genomic_DNA"/>
</dbReference>
<dbReference type="RefSeq" id="WP_035369038.1">
    <property type="nucleotide sequence ID" value="NZ_LR215050.1"/>
</dbReference>
<proteinExistence type="predicted"/>
<sequence length="62" mass="7416">MNVKQYLETNKPEKYIICDRMRVTLKEEQLKWLNLEDLDIRHVDTLSDGTVRIQTDYMPDGC</sequence>
<gene>
    <name evidence="1" type="ORF">NCTC10172_00177</name>
</gene>
<reference evidence="1 2" key="1">
    <citation type="submission" date="2019-01" db="EMBL/GenBank/DDBJ databases">
        <authorList>
            <consortium name="Pathogen Informatics"/>
        </authorList>
    </citation>
    <scope>NUCLEOTIDE SEQUENCE [LARGE SCALE GENOMIC DNA]</scope>
    <source>
        <strain evidence="1 2">NCTC10172</strain>
    </source>
</reference>
<evidence type="ECO:0000313" key="2">
    <source>
        <dbReference type="Proteomes" id="UP000290909"/>
    </source>
</evidence>
<name>A0A449BIA6_9MOLU</name>
<dbReference type="STRING" id="1408416.GCA_000702765_00732"/>
<dbReference type="KEGG" id="ahk:NCTC10172_00177"/>
<evidence type="ECO:0000313" key="1">
    <source>
        <dbReference type="EMBL" id="VEU82170.1"/>
    </source>
</evidence>